<evidence type="ECO:0000256" key="6">
    <source>
        <dbReference type="ARBA" id="ARBA00023237"/>
    </source>
</evidence>
<dbReference type="Gene3D" id="2.60.40.1120">
    <property type="entry name" value="Carboxypeptidase-like, regulatory domain"/>
    <property type="match status" value="1"/>
</dbReference>
<dbReference type="InterPro" id="IPR008969">
    <property type="entry name" value="CarboxyPept-like_regulatory"/>
</dbReference>
<keyword evidence="5 7" id="KW-0472">Membrane</keyword>
<dbReference type="InterPro" id="IPR023997">
    <property type="entry name" value="TonB-dep_OMP_SusC/RagA_CS"/>
</dbReference>
<dbReference type="InterPro" id="IPR039426">
    <property type="entry name" value="TonB-dep_rcpt-like"/>
</dbReference>
<keyword evidence="4 7" id="KW-0812">Transmembrane</keyword>
<evidence type="ECO:0000313" key="11">
    <source>
        <dbReference type="Proteomes" id="UP000192980"/>
    </source>
</evidence>
<dbReference type="PROSITE" id="PS52016">
    <property type="entry name" value="TONB_DEPENDENT_REC_3"/>
    <property type="match status" value="1"/>
</dbReference>
<dbReference type="OrthoDB" id="9768177at2"/>
<dbReference type="Gene3D" id="2.170.130.10">
    <property type="entry name" value="TonB-dependent receptor, plug domain"/>
    <property type="match status" value="1"/>
</dbReference>
<evidence type="ECO:0000313" key="10">
    <source>
        <dbReference type="EMBL" id="SMG34479.1"/>
    </source>
</evidence>
<proteinExistence type="inferred from homology"/>
<name>A0A1X7K0U9_9SPHI</name>
<dbReference type="RefSeq" id="WP_085473111.1">
    <property type="nucleotide sequence ID" value="NZ_FXAU01000004.1"/>
</dbReference>
<dbReference type="GO" id="GO:0009279">
    <property type="term" value="C:cell outer membrane"/>
    <property type="evidence" value="ECO:0007669"/>
    <property type="project" value="UniProtKB-SubCell"/>
</dbReference>
<dbReference type="NCBIfam" id="TIGR04057">
    <property type="entry name" value="SusC_RagA_signa"/>
    <property type="match status" value="1"/>
</dbReference>
<keyword evidence="3 7" id="KW-1134">Transmembrane beta strand</keyword>
<dbReference type="EMBL" id="FXAU01000004">
    <property type="protein sequence ID" value="SMG34479.1"/>
    <property type="molecule type" value="Genomic_DNA"/>
</dbReference>
<keyword evidence="6 7" id="KW-0998">Cell outer membrane</keyword>
<dbReference type="AlphaFoldDB" id="A0A1X7K0U9"/>
<evidence type="ECO:0000256" key="5">
    <source>
        <dbReference type="ARBA" id="ARBA00023136"/>
    </source>
</evidence>
<evidence type="ECO:0000256" key="7">
    <source>
        <dbReference type="PROSITE-ProRule" id="PRU01360"/>
    </source>
</evidence>
<evidence type="ECO:0000256" key="4">
    <source>
        <dbReference type="ARBA" id="ARBA00022692"/>
    </source>
</evidence>
<dbReference type="InterPro" id="IPR037066">
    <property type="entry name" value="Plug_dom_sf"/>
</dbReference>
<protein>
    <submittedName>
        <fullName evidence="10">TonB-linked outer membrane protein, SusC/RagA family</fullName>
    </submittedName>
</protein>
<comment type="similarity">
    <text evidence="7">Belongs to the TonB-dependent receptor family.</text>
</comment>
<reference evidence="10 11" key="1">
    <citation type="submission" date="2017-04" db="EMBL/GenBank/DDBJ databases">
        <authorList>
            <person name="Afonso C.L."/>
            <person name="Miller P.J."/>
            <person name="Scott M.A."/>
            <person name="Spackman E."/>
            <person name="Goraichik I."/>
            <person name="Dimitrov K.M."/>
            <person name="Suarez D.L."/>
            <person name="Swayne D.E."/>
        </authorList>
    </citation>
    <scope>NUCLEOTIDE SEQUENCE [LARGE SCALE GENOMIC DNA]</scope>
    <source>
        <strain evidence="10 11">DSM 22418</strain>
    </source>
</reference>
<evidence type="ECO:0000256" key="1">
    <source>
        <dbReference type="ARBA" id="ARBA00004571"/>
    </source>
</evidence>
<evidence type="ECO:0000256" key="2">
    <source>
        <dbReference type="ARBA" id="ARBA00022448"/>
    </source>
</evidence>
<sequence>MKRNDGSQGIGAPIYLYGGTRLAHLLSLILLLALFLPAKTFAQQKVYTIEINNLPMGEAFKKIKSKSGLTFVRLKGVVDNEERITVSLKNASLQETLDKVLTTKGYEYTIDEDVIIITGRKKIKTIATNAQKKQHTITGIVRDTEGKPLQAASVRTKNNIKTSTYTNKDGRYILQTPYVEGMVLLVSYVGKTSIEHHPHTIEDFDIVLTDDKKEIEEVSLTISTGYQEINKDRMTGSYTVLTAKDFENSSFKNLDQLLEGNVAGLYSVSPNGAPGAASQIRIRGDNSISGNKEPLWVIDGLPLQQGVPSINDLTNGNIQESILDHGIGNIAPSDIHSVTILKDAAATAIYGARAANGVIVIKTKKGETVGNAIHYLGNYGISTAPKMSAFGFMNARQKVNFEIDLMEEFQQRDENGGQVSRLWDEWKKGIISDAQYYNKIEELSNVDQDWFSTIYKTGFSQNHALSMRSGTEKSWFYSSLNYRDQQGALLSNNYQSLGANIRVGHRPHKDVTIDFQLTGNYRNAKDHNSSVNPFEYAVFANPYEKAYNTDGSYAYDQTWTNQHSNNNLGLTYPTFNILNELNNTFNNQKASDIISTLNLGWNIHRTLRAEAYGRVGYATNNGEYGAAPGTYTSMVNYWSLRPFNSTLYTELPQEFNQGYILVSSGQAITFSSRASLAYNNTFSDTHAVTFFLGTEIASNEPKNTRFKLAQYDPAYYFGSFPDYTWNPVFDKFLQESVKQLGTYVQGNKDRTASFMSAATYSFRDRYVVNANIRFDGAGTIDPNNRFTPLWSTSARWNVHKEAFFKALFPFVNEFAFRGVVGYTGNIDKRALPYPWLIISNGKYDGDYVANQIYFPNPSIKWERKMDRNIGIDFSLFNNIFSSSFNYYDNITDNLLGTMKSPPSYGNPRLVMNGHSLSNKGWEFNFNLRLPLTTELRWTTSFNVSHNTNRVKKSNAKDPTEWENSTVMNIWAGFTANDIEQYAVGTTFGYRFAGINPENGEPTFFLSESARAAYAKSNNISIDQAPTTWEMNNLQIPGGLSWTQFFRMSMEEIGTVQPKYFGGFRSTLQWRKIELQTSFVYAIGQSMRQFDGSNFSYRTEGGTSEMYGPRRNVLQSTVNRWRVPGDITDYPRFTTGESNYFIMNTDNRFQRADYLAFRDLVLNYTLDKDLIKRFGLQYMRIGFQVDNLAVFSKFRSTDVTTGSAFGYPRTRNFLFNLQLTF</sequence>
<comment type="subcellular location">
    <subcellularLocation>
        <location evidence="1 7">Cell outer membrane</location>
        <topology evidence="1 7">Multi-pass membrane protein</topology>
    </subcellularLocation>
</comment>
<organism evidence="10 11">
    <name type="scientific">Sphingobacterium psychroaquaticum</name>
    <dbReference type="NCBI Taxonomy" id="561061"/>
    <lineage>
        <taxon>Bacteria</taxon>
        <taxon>Pseudomonadati</taxon>
        <taxon>Bacteroidota</taxon>
        <taxon>Sphingobacteriia</taxon>
        <taxon>Sphingobacteriales</taxon>
        <taxon>Sphingobacteriaceae</taxon>
        <taxon>Sphingobacterium</taxon>
    </lineage>
</organism>
<dbReference type="Pfam" id="PF07715">
    <property type="entry name" value="Plug"/>
    <property type="match status" value="1"/>
</dbReference>
<dbReference type="Proteomes" id="UP000192980">
    <property type="component" value="Unassembled WGS sequence"/>
</dbReference>
<dbReference type="Pfam" id="PF13715">
    <property type="entry name" value="CarbopepD_reg_2"/>
    <property type="match status" value="1"/>
</dbReference>
<feature type="domain" description="TonB-dependent receptor plug" evidence="9">
    <location>
        <begin position="232"/>
        <end position="358"/>
    </location>
</feature>
<dbReference type="SUPFAM" id="SSF56935">
    <property type="entry name" value="Porins"/>
    <property type="match status" value="1"/>
</dbReference>
<accession>A0A1X7K0U9</accession>
<dbReference type="InterPro" id="IPR036942">
    <property type="entry name" value="Beta-barrel_TonB_sf"/>
</dbReference>
<dbReference type="Pfam" id="PF07660">
    <property type="entry name" value="STN"/>
    <property type="match status" value="1"/>
</dbReference>
<dbReference type="InterPro" id="IPR023996">
    <property type="entry name" value="TonB-dep_OMP_SusC/RagA"/>
</dbReference>
<keyword evidence="11" id="KW-1185">Reference proteome</keyword>
<keyword evidence="2 7" id="KW-0813">Transport</keyword>
<evidence type="ECO:0000256" key="3">
    <source>
        <dbReference type="ARBA" id="ARBA00022452"/>
    </source>
</evidence>
<gene>
    <name evidence="10" type="ORF">SAMN05660862_2363</name>
</gene>
<dbReference type="InterPro" id="IPR011662">
    <property type="entry name" value="Secretin/TonB_short_N"/>
</dbReference>
<feature type="domain" description="Secretin/TonB short N-terminal" evidence="8">
    <location>
        <begin position="78"/>
        <end position="118"/>
    </location>
</feature>
<dbReference type="NCBIfam" id="TIGR04056">
    <property type="entry name" value="OMP_RagA_SusC"/>
    <property type="match status" value="1"/>
</dbReference>
<dbReference type="STRING" id="561061.SAMN05660862_2363"/>
<dbReference type="SUPFAM" id="SSF49464">
    <property type="entry name" value="Carboxypeptidase regulatory domain-like"/>
    <property type="match status" value="1"/>
</dbReference>
<dbReference type="Gene3D" id="2.40.170.20">
    <property type="entry name" value="TonB-dependent receptor, beta-barrel domain"/>
    <property type="match status" value="1"/>
</dbReference>
<evidence type="ECO:0000259" key="8">
    <source>
        <dbReference type="Pfam" id="PF07660"/>
    </source>
</evidence>
<dbReference type="InterPro" id="IPR012910">
    <property type="entry name" value="Plug_dom"/>
</dbReference>
<evidence type="ECO:0000259" key="9">
    <source>
        <dbReference type="Pfam" id="PF07715"/>
    </source>
</evidence>